<evidence type="ECO:0000256" key="4">
    <source>
        <dbReference type="ARBA" id="ARBA00022741"/>
    </source>
</evidence>
<dbReference type="Gene3D" id="3.60.20.10">
    <property type="entry name" value="Glutamine Phosphoribosylpyrophosphate, subunit 1, domain 1"/>
    <property type="match status" value="1"/>
</dbReference>
<evidence type="ECO:0000256" key="11">
    <source>
        <dbReference type="PIRSR" id="PIRSR001589-3"/>
    </source>
</evidence>
<dbReference type="GO" id="GO:0005524">
    <property type="term" value="F:ATP binding"/>
    <property type="evidence" value="ECO:0007669"/>
    <property type="project" value="UniProtKB-KW"/>
</dbReference>
<feature type="binding site" evidence="10">
    <location>
        <begin position="356"/>
        <end position="357"/>
    </location>
    <ligand>
        <name>ATP</name>
        <dbReference type="ChEBI" id="CHEBI:30616"/>
    </ligand>
</feature>
<evidence type="ECO:0000256" key="3">
    <source>
        <dbReference type="ARBA" id="ARBA00012737"/>
    </source>
</evidence>
<name>A0A1M6F5T9_9FIRM</name>
<keyword evidence="9" id="KW-0028">Amino-acid biosynthesis</keyword>
<gene>
    <name evidence="13" type="ORF">SAMN02745691_01058</name>
</gene>
<dbReference type="STRING" id="1122934.SAMN02745691_01058"/>
<dbReference type="CDD" id="cd00712">
    <property type="entry name" value="AsnB"/>
    <property type="match status" value="1"/>
</dbReference>
<feature type="binding site" evidence="10">
    <location>
        <position position="283"/>
    </location>
    <ligand>
        <name>ATP</name>
        <dbReference type="ChEBI" id="CHEBI:30616"/>
    </ligand>
</feature>
<dbReference type="PIRSF" id="PIRSF001589">
    <property type="entry name" value="Asn_synthetase_glu-h"/>
    <property type="match status" value="1"/>
</dbReference>
<evidence type="ECO:0000256" key="10">
    <source>
        <dbReference type="PIRSR" id="PIRSR001589-2"/>
    </source>
</evidence>
<reference evidence="13 14" key="1">
    <citation type="submission" date="2016-11" db="EMBL/GenBank/DDBJ databases">
        <authorList>
            <person name="Jaros S."/>
            <person name="Januszkiewicz K."/>
            <person name="Wedrychowicz H."/>
        </authorList>
    </citation>
    <scope>NUCLEOTIDE SEQUENCE [LARGE SCALE GENOMIC DNA]</scope>
    <source>
        <strain evidence="13 14">DSM 15970</strain>
    </source>
</reference>
<dbReference type="InterPro" id="IPR051786">
    <property type="entry name" value="ASN_synthetase/amidase"/>
</dbReference>
<keyword evidence="14" id="KW-1185">Reference proteome</keyword>
<keyword evidence="5 10" id="KW-0067">ATP-binding</keyword>
<evidence type="ECO:0000256" key="5">
    <source>
        <dbReference type="ARBA" id="ARBA00022840"/>
    </source>
</evidence>
<comment type="pathway">
    <text evidence="1">Amino-acid biosynthesis; L-asparagine biosynthesis; L-asparagine from L-aspartate (L-Gln route): step 1/1.</text>
</comment>
<proteinExistence type="inferred from homology"/>
<keyword evidence="6 9" id="KW-0061">Asparagine biosynthesis</keyword>
<dbReference type="GO" id="GO:0006529">
    <property type="term" value="P:asparagine biosynthetic process"/>
    <property type="evidence" value="ECO:0007669"/>
    <property type="project" value="UniProtKB-KW"/>
</dbReference>
<evidence type="ECO:0000256" key="1">
    <source>
        <dbReference type="ARBA" id="ARBA00005187"/>
    </source>
</evidence>
<dbReference type="Pfam" id="PF00733">
    <property type="entry name" value="Asn_synthase"/>
    <property type="match status" value="1"/>
</dbReference>
<evidence type="ECO:0000259" key="12">
    <source>
        <dbReference type="PROSITE" id="PS51278"/>
    </source>
</evidence>
<dbReference type="InterPro" id="IPR017932">
    <property type="entry name" value="GATase_2_dom"/>
</dbReference>
<keyword evidence="7 9" id="KW-0315">Glutamine amidotransferase</keyword>
<evidence type="ECO:0000256" key="8">
    <source>
        <dbReference type="ARBA" id="ARBA00048741"/>
    </source>
</evidence>
<evidence type="ECO:0000313" key="13">
    <source>
        <dbReference type="EMBL" id="SHI93094.1"/>
    </source>
</evidence>
<dbReference type="InterPro" id="IPR001962">
    <property type="entry name" value="Asn_synthase"/>
</dbReference>
<feature type="active site" description="For GATase activity" evidence="9">
    <location>
        <position position="2"/>
    </location>
</feature>
<dbReference type="RefSeq" id="WP_073993319.1">
    <property type="nucleotide sequence ID" value="NZ_FQYT01000009.1"/>
</dbReference>
<dbReference type="PANTHER" id="PTHR43284:SF1">
    <property type="entry name" value="ASPARAGINE SYNTHETASE"/>
    <property type="match status" value="1"/>
</dbReference>
<dbReference type="CDD" id="cd01991">
    <property type="entry name" value="Asn_synthase_B_C"/>
    <property type="match status" value="1"/>
</dbReference>
<dbReference type="InterPro" id="IPR033738">
    <property type="entry name" value="AsnB_N"/>
</dbReference>
<protein>
    <recommendedName>
        <fullName evidence="3">asparagine synthase (glutamine-hydrolyzing)</fullName>
        <ecNumber evidence="3">6.3.5.4</ecNumber>
    </recommendedName>
</protein>
<evidence type="ECO:0000256" key="2">
    <source>
        <dbReference type="ARBA" id="ARBA00005752"/>
    </source>
</evidence>
<feature type="binding site" evidence="10">
    <location>
        <position position="100"/>
    </location>
    <ligand>
        <name>L-glutamine</name>
        <dbReference type="ChEBI" id="CHEBI:58359"/>
    </ligand>
</feature>
<dbReference type="Pfam" id="PF13537">
    <property type="entry name" value="GATase_7"/>
    <property type="match status" value="1"/>
</dbReference>
<dbReference type="AlphaFoldDB" id="A0A1M6F5T9"/>
<dbReference type="InterPro" id="IPR029055">
    <property type="entry name" value="Ntn_hydrolases_N"/>
</dbReference>
<dbReference type="GO" id="GO:0004066">
    <property type="term" value="F:asparagine synthase (glutamine-hydrolyzing) activity"/>
    <property type="evidence" value="ECO:0007669"/>
    <property type="project" value="UniProtKB-EC"/>
</dbReference>
<dbReference type="SUPFAM" id="SSF56235">
    <property type="entry name" value="N-terminal nucleophile aminohydrolases (Ntn hydrolases)"/>
    <property type="match status" value="1"/>
</dbReference>
<dbReference type="PANTHER" id="PTHR43284">
    <property type="entry name" value="ASPARAGINE SYNTHETASE (GLUTAMINE-HYDROLYZING)"/>
    <property type="match status" value="1"/>
</dbReference>
<dbReference type="Gene3D" id="3.40.50.620">
    <property type="entry name" value="HUPs"/>
    <property type="match status" value="1"/>
</dbReference>
<dbReference type="EMBL" id="FQYT01000009">
    <property type="protein sequence ID" value="SHI93094.1"/>
    <property type="molecule type" value="Genomic_DNA"/>
</dbReference>
<dbReference type="Proteomes" id="UP000184342">
    <property type="component" value="Unassembled WGS sequence"/>
</dbReference>
<dbReference type="SUPFAM" id="SSF52402">
    <property type="entry name" value="Adenine nucleotide alpha hydrolases-like"/>
    <property type="match status" value="1"/>
</dbReference>
<organism evidence="13 14">
    <name type="scientific">Parasporobacterium paucivorans DSM 15970</name>
    <dbReference type="NCBI Taxonomy" id="1122934"/>
    <lineage>
        <taxon>Bacteria</taxon>
        <taxon>Bacillati</taxon>
        <taxon>Bacillota</taxon>
        <taxon>Clostridia</taxon>
        <taxon>Lachnospirales</taxon>
        <taxon>Lachnospiraceae</taxon>
        <taxon>Parasporobacterium</taxon>
    </lineage>
</organism>
<comment type="similarity">
    <text evidence="2">Belongs to the asparagine synthetase family.</text>
</comment>
<dbReference type="GO" id="GO:0005829">
    <property type="term" value="C:cytosol"/>
    <property type="evidence" value="ECO:0007669"/>
    <property type="project" value="TreeGrafter"/>
</dbReference>
<dbReference type="InterPro" id="IPR006426">
    <property type="entry name" value="Asn_synth_AEB"/>
</dbReference>
<sequence>MCGFTGYVTVGPRAEMFSENLTAMMDSIRHRGPDDEGRYMDDVCGLGFRRLSIIGITNGKQPMCNEDGTITVVFNGEIYNYMDIKSDLVEKGHIFKTDADTEVLVHGYEEYGIKILSRLRGMYAFAIRDVKQNQLFIARDIFGIKPLYYSNTGNEFVFGSEIKAILKFPTIKKELNQEALESYLSFQYSVLEETFYKNIFRLPPAHYLLLKNGDVKIHRYWEAVFNEDDSRTFEECIEGVNEVMKDSIEAHKISDTEVGGFLSGGVDSGYIVARSNLDKTFSVGFDYQDYSEIDKAKKLSEYVGVKNYEHLISTEEYFEELPRIMAHADEPIADPSAIALYFVCRLAAKQVKVVLSGEGSDELFGGYNIYRTPMALGPMGAVPKGVRRAVAKMLEAVPVSFKGKQYLIRAGKDISERFIGNAFMFSTKEVNRLVRNPLKKRTPFDITRPLYEKVKNKDDVTKMQYIDINTWLWGDILNKADTMSMAHSLEVRVPFLDREVAKFAFSVPVRYRITKTETKAYFRKAARKFMPEITADRKKLGFPVPVKHWLREKQYYDMIRATLLSGTSAGIFNISELDKLLRDHYEGKCDNARRIWTVYAFLLWYEKHFQSEA</sequence>
<evidence type="ECO:0000256" key="6">
    <source>
        <dbReference type="ARBA" id="ARBA00022888"/>
    </source>
</evidence>
<evidence type="ECO:0000256" key="9">
    <source>
        <dbReference type="PIRSR" id="PIRSR001589-1"/>
    </source>
</evidence>
<dbReference type="NCBIfam" id="TIGR01536">
    <property type="entry name" value="asn_synth_AEB"/>
    <property type="match status" value="1"/>
</dbReference>
<dbReference type="InterPro" id="IPR014729">
    <property type="entry name" value="Rossmann-like_a/b/a_fold"/>
</dbReference>
<evidence type="ECO:0000313" key="14">
    <source>
        <dbReference type="Proteomes" id="UP000184342"/>
    </source>
</evidence>
<dbReference type="PROSITE" id="PS51278">
    <property type="entry name" value="GATASE_TYPE_2"/>
    <property type="match status" value="1"/>
</dbReference>
<feature type="site" description="Important for beta-aspartyl-AMP intermediate formation" evidence="11">
    <location>
        <position position="358"/>
    </location>
</feature>
<dbReference type="OrthoDB" id="9763290at2"/>
<dbReference type="EC" id="6.3.5.4" evidence="3"/>
<accession>A0A1M6F5T9</accession>
<evidence type="ECO:0000256" key="7">
    <source>
        <dbReference type="ARBA" id="ARBA00022962"/>
    </source>
</evidence>
<keyword evidence="4 10" id="KW-0547">Nucleotide-binding</keyword>
<feature type="domain" description="Glutamine amidotransferase type-2" evidence="12">
    <location>
        <begin position="2"/>
        <end position="213"/>
    </location>
</feature>
<comment type="catalytic activity">
    <reaction evidence="8">
        <text>L-aspartate + L-glutamine + ATP + H2O = L-asparagine + L-glutamate + AMP + diphosphate + H(+)</text>
        <dbReference type="Rhea" id="RHEA:12228"/>
        <dbReference type="ChEBI" id="CHEBI:15377"/>
        <dbReference type="ChEBI" id="CHEBI:15378"/>
        <dbReference type="ChEBI" id="CHEBI:29985"/>
        <dbReference type="ChEBI" id="CHEBI:29991"/>
        <dbReference type="ChEBI" id="CHEBI:30616"/>
        <dbReference type="ChEBI" id="CHEBI:33019"/>
        <dbReference type="ChEBI" id="CHEBI:58048"/>
        <dbReference type="ChEBI" id="CHEBI:58359"/>
        <dbReference type="ChEBI" id="CHEBI:456215"/>
        <dbReference type="EC" id="6.3.5.4"/>
    </reaction>
</comment>